<comment type="caution">
    <text evidence="1">The sequence shown here is derived from an EMBL/GenBank/DDBJ whole genome shotgun (WGS) entry which is preliminary data.</text>
</comment>
<gene>
    <name evidence="1" type="ORF">E3N88_17754</name>
</gene>
<sequence length="97" mass="11186">MRAWRCSSCHLTTKDECMLFQKGKRTRILAKEGKELEALLRMAKGVKNREKQVLCMEGEWDEMRSRVIVASKWCLLLVKIGTADLAVVRQVKARHPS</sequence>
<keyword evidence="2" id="KW-1185">Reference proteome</keyword>
<organism evidence="1 2">
    <name type="scientific">Mikania micrantha</name>
    <name type="common">bitter vine</name>
    <dbReference type="NCBI Taxonomy" id="192012"/>
    <lineage>
        <taxon>Eukaryota</taxon>
        <taxon>Viridiplantae</taxon>
        <taxon>Streptophyta</taxon>
        <taxon>Embryophyta</taxon>
        <taxon>Tracheophyta</taxon>
        <taxon>Spermatophyta</taxon>
        <taxon>Magnoliopsida</taxon>
        <taxon>eudicotyledons</taxon>
        <taxon>Gunneridae</taxon>
        <taxon>Pentapetalae</taxon>
        <taxon>asterids</taxon>
        <taxon>campanulids</taxon>
        <taxon>Asterales</taxon>
        <taxon>Asteraceae</taxon>
        <taxon>Asteroideae</taxon>
        <taxon>Heliantheae alliance</taxon>
        <taxon>Eupatorieae</taxon>
        <taxon>Mikania</taxon>
    </lineage>
</organism>
<proteinExistence type="predicted"/>
<dbReference type="AlphaFoldDB" id="A0A5N6NVG7"/>
<evidence type="ECO:0000313" key="2">
    <source>
        <dbReference type="Proteomes" id="UP000326396"/>
    </source>
</evidence>
<reference evidence="1 2" key="1">
    <citation type="submission" date="2019-05" db="EMBL/GenBank/DDBJ databases">
        <title>Mikania micrantha, genome provides insights into the molecular mechanism of rapid growth.</title>
        <authorList>
            <person name="Liu B."/>
        </authorList>
    </citation>
    <scope>NUCLEOTIDE SEQUENCE [LARGE SCALE GENOMIC DNA]</scope>
    <source>
        <strain evidence="1">NLD-2019</strain>
        <tissue evidence="1">Leaf</tissue>
    </source>
</reference>
<name>A0A5N6NVG7_9ASTR</name>
<dbReference type="EMBL" id="SZYD01000009">
    <property type="protein sequence ID" value="KAD5317808.1"/>
    <property type="molecule type" value="Genomic_DNA"/>
</dbReference>
<protein>
    <submittedName>
        <fullName evidence="1">Uncharacterized protein</fullName>
    </submittedName>
</protein>
<accession>A0A5N6NVG7</accession>
<evidence type="ECO:0000313" key="1">
    <source>
        <dbReference type="EMBL" id="KAD5317808.1"/>
    </source>
</evidence>
<dbReference type="Proteomes" id="UP000326396">
    <property type="component" value="Linkage Group LG17"/>
</dbReference>